<dbReference type="RefSeq" id="WP_071348440.1">
    <property type="nucleotide sequence ID" value="NZ_MOEA01000005.1"/>
</dbReference>
<comment type="caution">
    <text evidence="1">The sequence shown here is derived from an EMBL/GenBank/DDBJ whole genome shotgun (WGS) entry which is preliminary data.</text>
</comment>
<organism evidence="1 2">
    <name type="scientific">Bacillus amyloliquefaciens</name>
    <name type="common">Bacillus velezensis</name>
    <dbReference type="NCBI Taxonomy" id="1390"/>
    <lineage>
        <taxon>Bacteria</taxon>
        <taxon>Bacillati</taxon>
        <taxon>Bacillota</taxon>
        <taxon>Bacilli</taxon>
        <taxon>Bacillales</taxon>
        <taxon>Bacillaceae</taxon>
        <taxon>Bacillus</taxon>
        <taxon>Bacillus amyloliquefaciens group</taxon>
    </lineage>
</organism>
<proteinExistence type="predicted"/>
<reference evidence="1 2" key="1">
    <citation type="submission" date="2016-10" db="EMBL/GenBank/DDBJ databases">
        <authorList>
            <person name="Marach S."/>
            <person name="Prathuangwong S."/>
            <person name="Takikawa Y."/>
            <person name="Dohra H."/>
        </authorList>
    </citation>
    <scope>NUCLEOTIDE SEQUENCE [LARGE SCALE GENOMIC DNA]</scope>
    <source>
        <strain evidence="1 2">K2</strain>
    </source>
</reference>
<accession>A0AAP7N4E1</accession>
<sequence>MKIESVASSEKKPCAVCNRKTYSYKIYEQSNITIEIPACDTESRNCLQKIDVKDMAAFAIKVIKKDIREDAQ</sequence>
<gene>
    <name evidence="1" type="ORF">BKP66_17410</name>
</gene>
<protein>
    <submittedName>
        <fullName evidence="1">Uncharacterized protein</fullName>
    </submittedName>
</protein>
<name>A0AAP7N4E1_BACAM</name>
<evidence type="ECO:0000313" key="1">
    <source>
        <dbReference type="EMBL" id="OIK19431.1"/>
    </source>
</evidence>
<dbReference type="EMBL" id="MOEA01000005">
    <property type="protein sequence ID" value="OIK19431.1"/>
    <property type="molecule type" value="Genomic_DNA"/>
</dbReference>
<dbReference type="AlphaFoldDB" id="A0AAP7N4E1"/>
<evidence type="ECO:0000313" key="2">
    <source>
        <dbReference type="Proteomes" id="UP000180036"/>
    </source>
</evidence>
<dbReference type="Proteomes" id="UP000180036">
    <property type="component" value="Unassembled WGS sequence"/>
</dbReference>